<dbReference type="GO" id="GO:0004843">
    <property type="term" value="F:cysteine-type deubiquitinase activity"/>
    <property type="evidence" value="ECO:0007669"/>
    <property type="project" value="InterPro"/>
</dbReference>
<feature type="non-terminal residue" evidence="2">
    <location>
        <position position="115"/>
    </location>
</feature>
<organism evidence="2 3">
    <name type="scientific">Sphaeroforma arctica JP610</name>
    <dbReference type="NCBI Taxonomy" id="667725"/>
    <lineage>
        <taxon>Eukaryota</taxon>
        <taxon>Ichthyosporea</taxon>
        <taxon>Ichthyophonida</taxon>
        <taxon>Sphaeroforma</taxon>
    </lineage>
</organism>
<proteinExistence type="predicted"/>
<dbReference type="AlphaFoldDB" id="A0A0L0FXF8"/>
<dbReference type="Proteomes" id="UP000054560">
    <property type="component" value="Unassembled WGS sequence"/>
</dbReference>
<name>A0A0L0FXF8_9EUKA</name>
<dbReference type="Gene3D" id="3.90.70.10">
    <property type="entry name" value="Cysteine proteinases"/>
    <property type="match status" value="1"/>
</dbReference>
<dbReference type="SUPFAM" id="SSF54001">
    <property type="entry name" value="Cysteine proteinases"/>
    <property type="match status" value="1"/>
</dbReference>
<dbReference type="GeneID" id="25906915"/>
<evidence type="ECO:0000313" key="3">
    <source>
        <dbReference type="Proteomes" id="UP000054560"/>
    </source>
</evidence>
<keyword evidence="3" id="KW-1185">Reference proteome</keyword>
<evidence type="ECO:0000313" key="2">
    <source>
        <dbReference type="EMBL" id="KNC81236.1"/>
    </source>
</evidence>
<dbReference type="InterPro" id="IPR038765">
    <property type="entry name" value="Papain-like_cys_pep_sf"/>
</dbReference>
<dbReference type="InterPro" id="IPR001394">
    <property type="entry name" value="Peptidase_C19_UCH"/>
</dbReference>
<reference evidence="2 3" key="1">
    <citation type="submission" date="2011-02" db="EMBL/GenBank/DDBJ databases">
        <title>The Genome Sequence of Sphaeroforma arctica JP610.</title>
        <authorList>
            <consortium name="The Broad Institute Genome Sequencing Platform"/>
            <person name="Russ C."/>
            <person name="Cuomo C."/>
            <person name="Young S.K."/>
            <person name="Zeng Q."/>
            <person name="Gargeya S."/>
            <person name="Alvarado L."/>
            <person name="Berlin A."/>
            <person name="Chapman S.B."/>
            <person name="Chen Z."/>
            <person name="Freedman E."/>
            <person name="Gellesch M."/>
            <person name="Goldberg J."/>
            <person name="Griggs A."/>
            <person name="Gujja S."/>
            <person name="Heilman E."/>
            <person name="Heiman D."/>
            <person name="Howarth C."/>
            <person name="Mehta T."/>
            <person name="Neiman D."/>
            <person name="Pearson M."/>
            <person name="Roberts A."/>
            <person name="Saif S."/>
            <person name="Shea T."/>
            <person name="Shenoy N."/>
            <person name="Sisk P."/>
            <person name="Stolte C."/>
            <person name="Sykes S."/>
            <person name="White J."/>
            <person name="Yandava C."/>
            <person name="Burger G."/>
            <person name="Gray M.W."/>
            <person name="Holland P.W.H."/>
            <person name="King N."/>
            <person name="Lang F.B.F."/>
            <person name="Roger A.J."/>
            <person name="Ruiz-Trillo I."/>
            <person name="Haas B."/>
            <person name="Nusbaum C."/>
            <person name="Birren B."/>
        </authorList>
    </citation>
    <scope>NUCLEOTIDE SEQUENCE [LARGE SCALE GENOMIC DNA]</scope>
    <source>
        <strain evidence="2 3">JP610</strain>
    </source>
</reference>
<dbReference type="OrthoDB" id="289038at2759"/>
<dbReference type="Pfam" id="PF00443">
    <property type="entry name" value="UCH"/>
    <property type="match status" value="1"/>
</dbReference>
<protein>
    <recommendedName>
        <fullName evidence="1">Peptidase C19 ubiquitin carboxyl-terminal hydrolase domain-containing protein</fullName>
    </recommendedName>
</protein>
<dbReference type="GO" id="GO:0016579">
    <property type="term" value="P:protein deubiquitination"/>
    <property type="evidence" value="ECO:0007669"/>
    <property type="project" value="InterPro"/>
</dbReference>
<dbReference type="RefSeq" id="XP_014155138.1">
    <property type="nucleotide sequence ID" value="XM_014299663.1"/>
</dbReference>
<feature type="domain" description="Peptidase C19 ubiquitin carboxyl-terminal hydrolase" evidence="1">
    <location>
        <begin position="34"/>
        <end position="111"/>
    </location>
</feature>
<sequence length="115" mass="13405">MNTHRHLQYTLFSARAVSRAAPIDNPVLLNIWYHNLALRKILYSLPLSRDVEADKPLFELQKLFANLQLSSESFVDTAPLLESLRLSRDDQQDVQEFFLLFLATLEKKVEAIDRY</sequence>
<evidence type="ECO:0000259" key="1">
    <source>
        <dbReference type="Pfam" id="PF00443"/>
    </source>
</evidence>
<accession>A0A0L0FXF8</accession>
<dbReference type="STRING" id="667725.A0A0L0FXF8"/>
<dbReference type="EMBL" id="KQ242053">
    <property type="protein sequence ID" value="KNC81236.1"/>
    <property type="molecule type" value="Genomic_DNA"/>
</dbReference>
<gene>
    <name evidence="2" type="ORF">SARC_06411</name>
</gene>